<evidence type="ECO:0000313" key="1">
    <source>
        <dbReference type="EMBL" id="PNU04835.1"/>
    </source>
</evidence>
<comment type="caution">
    <text evidence="1">The sequence shown here is derived from an EMBL/GenBank/DDBJ whole genome shotgun (WGS) entry which is preliminary data.</text>
</comment>
<proteinExistence type="predicted"/>
<reference evidence="1 2" key="1">
    <citation type="submission" date="2016-05" db="EMBL/GenBank/DDBJ databases">
        <title>Complete genome sequence of Novosphingobium guangzhouense SA925(T).</title>
        <authorList>
            <person name="Sha S."/>
        </authorList>
    </citation>
    <scope>NUCLEOTIDE SEQUENCE [LARGE SCALE GENOMIC DNA]</scope>
    <source>
        <strain evidence="1 2">SA925</strain>
    </source>
</reference>
<protein>
    <submittedName>
        <fullName evidence="1">Uncharacterized protein</fullName>
    </submittedName>
</protein>
<evidence type="ECO:0000313" key="2">
    <source>
        <dbReference type="Proteomes" id="UP000236327"/>
    </source>
</evidence>
<organism evidence="1 2">
    <name type="scientific">Novosphingobium guangzhouense</name>
    <dbReference type="NCBI Taxonomy" id="1850347"/>
    <lineage>
        <taxon>Bacteria</taxon>
        <taxon>Pseudomonadati</taxon>
        <taxon>Pseudomonadota</taxon>
        <taxon>Alphaproteobacteria</taxon>
        <taxon>Sphingomonadales</taxon>
        <taxon>Sphingomonadaceae</taxon>
        <taxon>Novosphingobium</taxon>
    </lineage>
</organism>
<gene>
    <name evidence="1" type="ORF">A8V01_18120</name>
</gene>
<dbReference type="EMBL" id="LYMM01000030">
    <property type="protein sequence ID" value="PNU04835.1"/>
    <property type="molecule type" value="Genomic_DNA"/>
</dbReference>
<sequence>MRAAAAQVPTHPLAKFLMAERHIRGIEIISYMAWDAAPDFIRHADRGANLAGGAIAALEAVMVYECLLERVQIGG</sequence>
<dbReference type="Proteomes" id="UP000236327">
    <property type="component" value="Unassembled WGS sequence"/>
</dbReference>
<keyword evidence="2" id="KW-1185">Reference proteome</keyword>
<accession>A0A2K2G1B7</accession>
<name>A0A2K2G1B7_9SPHN</name>
<dbReference type="AlphaFoldDB" id="A0A2K2G1B7"/>